<dbReference type="InterPro" id="IPR020845">
    <property type="entry name" value="AMP-binding_CS"/>
</dbReference>
<dbReference type="Pfam" id="PF00668">
    <property type="entry name" value="Condensation"/>
    <property type="match status" value="1"/>
</dbReference>
<dbReference type="InterPro" id="IPR036736">
    <property type="entry name" value="ACP-like_sf"/>
</dbReference>
<dbReference type="EMBL" id="JAAAHS010000002">
    <property type="protein sequence ID" value="NBE49978.1"/>
    <property type="molecule type" value="Genomic_DNA"/>
</dbReference>
<dbReference type="InterPro" id="IPR000873">
    <property type="entry name" value="AMP-dep_synth/lig_dom"/>
</dbReference>
<organism evidence="6 7">
    <name type="scientific">Streptomyces boluensis</name>
    <dbReference type="NCBI Taxonomy" id="1775135"/>
    <lineage>
        <taxon>Bacteria</taxon>
        <taxon>Bacillati</taxon>
        <taxon>Actinomycetota</taxon>
        <taxon>Actinomycetes</taxon>
        <taxon>Kitasatosporales</taxon>
        <taxon>Streptomycetaceae</taxon>
        <taxon>Streptomyces</taxon>
    </lineage>
</organism>
<name>A0A964ULL3_9ACTN</name>
<comment type="caution">
    <text evidence="6">The sequence shown here is derived from an EMBL/GenBank/DDBJ whole genome shotgun (WGS) entry which is preliminary data.</text>
</comment>
<dbReference type="GO" id="GO:0009366">
    <property type="term" value="C:enterobactin synthetase complex"/>
    <property type="evidence" value="ECO:0007669"/>
    <property type="project" value="TreeGrafter"/>
</dbReference>
<sequence>MPRICRSDNDVNVAELTVATSTPAPLERAAGQAVTSAAQDGLWFQDALVPGAAAAHVCRAFHIDGELDVRALNAAWSAVRRRHATLRTALVDVAGRPVQQISAWDPDEPDGPDGTAAPIVLDLCTTPAPGRAEHADRLCAELAARPFAPAKAPLARLVLLRLGATAHRLLLVAHRAVADEPSVATVLAELAAGYAAERAGEPAATALTGTPASFADHARAGRAQEGTAGFRELQDWWAAQLTPVPPPLSLPVDRPRPAHPSCAGGVVPFAFGAPLAARVTRFARRTGVPAAAVLLTAFQTLLSRYGDEDRVVVAVPTDTRPDAEAVRSVGPYTELLPLVADFAEHPVFQDATAATARRMRAAEGHRGLPFAHLVGALRTDRDARRMPLGDAVFVCRDSGSDPRLRLVGTQVREYPVHHGAATADLRLTVDPAAPELTGTLEYRTELFDASSARRILDQLRTLLDAALRTPDRNVAELALDPPELLLDRVREADRLAAGTYDGPPVDELTRRWARDTPDTVAVSWRGQDVPYRELADRAEAVAAGLRRLGTVAGSPVAVRMPPGPDQYAALLGVLAAGGHLVWLGTTDSGERGRAVLADARPACLVLAGGPDGDPLAEWYRDELRGPTLDATALDATALDATVLPAAPRDRRRAPADGNGRAYLAYTSGSTGTPKGVAQTHDALAQFTTWLAGEFGIGPGMRVAQWVAPEHDPALAETFATLVSGATLCPVPENLRANPEKFTDWLAAERISHIQTVPSFARELVRVLTGRAPEAAPLALDCVLLMGEALAQELVDGLRTALPRTRLANVYGPTETIVGTWYDITGPIHGTAPIGRSIPGRQVLVLDDAGRPCPDGVSGDIVIRSPYVAQGYLSARHGDDAAFAPLPDRTIFPTDGIGCYRTGDVGLRRWDGDLEFRGRKDFQVKLYGNRLELTEIERALAAHDSVAECAVTALPGADGLASRLVTYVVPRRAPDGSALGAKEDWRSQLRSRFGRLTLPLMFVTVDGRLPRNAAGKVDRRRLPDPGARLAAGADAPRTPTEREMTELWRELLDTEDIGVQDSFFALGGHSLLLLRLIHRVVERFGVRLAPGVCFAHPTPAGLAHLVDAERPVMSAVTKETME</sequence>
<protein>
    <submittedName>
        <fullName evidence="6">AMP-binding protein</fullName>
    </submittedName>
</protein>
<evidence type="ECO:0000256" key="1">
    <source>
        <dbReference type="ARBA" id="ARBA00001957"/>
    </source>
</evidence>
<dbReference type="GO" id="GO:0047527">
    <property type="term" value="F:2,3-dihydroxybenzoate-serine ligase activity"/>
    <property type="evidence" value="ECO:0007669"/>
    <property type="project" value="TreeGrafter"/>
</dbReference>
<evidence type="ECO:0000313" key="7">
    <source>
        <dbReference type="Proteomes" id="UP000598297"/>
    </source>
</evidence>
<dbReference type="InterPro" id="IPR020806">
    <property type="entry name" value="PKS_PP-bd"/>
</dbReference>
<reference evidence="6" key="1">
    <citation type="submission" date="2020-01" db="EMBL/GenBank/DDBJ databases">
        <title>Whole-genome analyses of novel actinobacteria.</title>
        <authorList>
            <person name="Sahin N."/>
        </authorList>
    </citation>
    <scope>NUCLEOTIDE SEQUENCE</scope>
    <source>
        <strain evidence="6">YC537</strain>
    </source>
</reference>
<keyword evidence="3" id="KW-0597">Phosphoprotein</keyword>
<feature type="domain" description="Carrier" evidence="5">
    <location>
        <begin position="1034"/>
        <end position="1109"/>
    </location>
</feature>
<dbReference type="GO" id="GO:0043041">
    <property type="term" value="P:amino acid activation for nonribosomal peptide biosynthetic process"/>
    <property type="evidence" value="ECO:0007669"/>
    <property type="project" value="TreeGrafter"/>
</dbReference>
<dbReference type="PANTHER" id="PTHR45527">
    <property type="entry name" value="NONRIBOSOMAL PEPTIDE SYNTHETASE"/>
    <property type="match status" value="1"/>
</dbReference>
<dbReference type="GO" id="GO:0009239">
    <property type="term" value="P:enterobactin biosynthetic process"/>
    <property type="evidence" value="ECO:0007669"/>
    <property type="project" value="TreeGrafter"/>
</dbReference>
<dbReference type="PROSITE" id="PS00012">
    <property type="entry name" value="PHOSPHOPANTETHEINE"/>
    <property type="match status" value="1"/>
</dbReference>
<dbReference type="GO" id="GO:0008610">
    <property type="term" value="P:lipid biosynthetic process"/>
    <property type="evidence" value="ECO:0007669"/>
    <property type="project" value="UniProtKB-ARBA"/>
</dbReference>
<dbReference type="SUPFAM" id="SSF56801">
    <property type="entry name" value="Acetyl-CoA synthetase-like"/>
    <property type="match status" value="1"/>
</dbReference>
<keyword evidence="2" id="KW-0596">Phosphopantetheine</keyword>
<keyword evidence="7" id="KW-1185">Reference proteome</keyword>
<dbReference type="InterPro" id="IPR006162">
    <property type="entry name" value="Ppantetheine_attach_site"/>
</dbReference>
<dbReference type="GO" id="GO:0005829">
    <property type="term" value="C:cytosol"/>
    <property type="evidence" value="ECO:0007669"/>
    <property type="project" value="TreeGrafter"/>
</dbReference>
<dbReference type="InterPro" id="IPR001242">
    <property type="entry name" value="Condensation_dom"/>
</dbReference>
<dbReference type="PROSITE" id="PS50075">
    <property type="entry name" value="CARRIER"/>
    <property type="match status" value="1"/>
</dbReference>
<evidence type="ECO:0000256" key="2">
    <source>
        <dbReference type="ARBA" id="ARBA00022450"/>
    </source>
</evidence>
<proteinExistence type="predicted"/>
<evidence type="ECO:0000256" key="4">
    <source>
        <dbReference type="SAM" id="MobiDB-lite"/>
    </source>
</evidence>
<dbReference type="InterPro" id="IPR023213">
    <property type="entry name" value="CAT-like_dom_sf"/>
</dbReference>
<dbReference type="SUPFAM" id="SSF52777">
    <property type="entry name" value="CoA-dependent acyltransferases"/>
    <property type="match status" value="2"/>
</dbReference>
<dbReference type="Gene3D" id="3.30.300.30">
    <property type="match status" value="1"/>
</dbReference>
<dbReference type="GO" id="GO:0031177">
    <property type="term" value="F:phosphopantetheine binding"/>
    <property type="evidence" value="ECO:0007669"/>
    <property type="project" value="InterPro"/>
</dbReference>
<dbReference type="InterPro" id="IPR025110">
    <property type="entry name" value="AMP-bd_C"/>
</dbReference>
<dbReference type="InterPro" id="IPR009081">
    <property type="entry name" value="PP-bd_ACP"/>
</dbReference>
<dbReference type="PROSITE" id="PS00455">
    <property type="entry name" value="AMP_BINDING"/>
    <property type="match status" value="1"/>
</dbReference>
<dbReference type="InterPro" id="IPR045851">
    <property type="entry name" value="AMP-bd_C_sf"/>
</dbReference>
<comment type="cofactor">
    <cofactor evidence="1">
        <name>pantetheine 4'-phosphate</name>
        <dbReference type="ChEBI" id="CHEBI:47942"/>
    </cofactor>
</comment>
<dbReference type="SMART" id="SM00823">
    <property type="entry name" value="PKS_PP"/>
    <property type="match status" value="1"/>
</dbReference>
<dbReference type="Gene3D" id="3.40.50.1820">
    <property type="entry name" value="alpha/beta hydrolase"/>
    <property type="match status" value="1"/>
</dbReference>
<dbReference type="InterPro" id="IPR029058">
    <property type="entry name" value="AB_hydrolase_fold"/>
</dbReference>
<dbReference type="Pfam" id="PF00501">
    <property type="entry name" value="AMP-binding"/>
    <property type="match status" value="1"/>
</dbReference>
<evidence type="ECO:0000256" key="3">
    <source>
        <dbReference type="ARBA" id="ARBA00022553"/>
    </source>
</evidence>
<dbReference type="Pfam" id="PF00550">
    <property type="entry name" value="PP-binding"/>
    <property type="match status" value="1"/>
</dbReference>
<dbReference type="CDD" id="cd05930">
    <property type="entry name" value="A_NRPS"/>
    <property type="match status" value="1"/>
</dbReference>
<feature type="region of interest" description="Disordered" evidence="4">
    <location>
        <begin position="1013"/>
        <end position="1041"/>
    </location>
</feature>
<dbReference type="Pfam" id="PF13193">
    <property type="entry name" value="AMP-binding_C"/>
    <property type="match status" value="1"/>
</dbReference>
<accession>A0A964ULL3</accession>
<dbReference type="Proteomes" id="UP000598297">
    <property type="component" value="Unassembled WGS sequence"/>
</dbReference>
<dbReference type="Gene3D" id="3.40.50.12780">
    <property type="entry name" value="N-terminal domain of ligase-like"/>
    <property type="match status" value="1"/>
</dbReference>
<dbReference type="AlphaFoldDB" id="A0A964ULL3"/>
<dbReference type="PANTHER" id="PTHR45527:SF1">
    <property type="entry name" value="FATTY ACID SYNTHASE"/>
    <property type="match status" value="1"/>
</dbReference>
<dbReference type="SUPFAM" id="SSF47336">
    <property type="entry name" value="ACP-like"/>
    <property type="match status" value="1"/>
</dbReference>
<evidence type="ECO:0000313" key="6">
    <source>
        <dbReference type="EMBL" id="NBE49978.1"/>
    </source>
</evidence>
<dbReference type="OrthoDB" id="2472181at2"/>
<dbReference type="InterPro" id="IPR042099">
    <property type="entry name" value="ANL_N_sf"/>
</dbReference>
<evidence type="ECO:0000259" key="5">
    <source>
        <dbReference type="PROSITE" id="PS50075"/>
    </source>
</evidence>
<dbReference type="Gene3D" id="3.30.559.10">
    <property type="entry name" value="Chloramphenicol acetyltransferase-like domain"/>
    <property type="match status" value="1"/>
</dbReference>
<gene>
    <name evidence="6" type="ORF">GUY60_00745</name>
</gene>
<dbReference type="Gene3D" id="3.30.559.30">
    <property type="entry name" value="Nonribosomal peptide synthetase, condensation domain"/>
    <property type="match status" value="1"/>
</dbReference>